<dbReference type="Proteomes" id="UP000825886">
    <property type="component" value="Chromosome"/>
</dbReference>
<sequence>MKYLLLEYYSGRSVKTVNGDVDRERYKHFLYPVTFTGCQVGGVDKHKSSYSFPYAEEGDSMPF</sequence>
<accession>A0ABX9AUJ7</accession>
<evidence type="ECO:0000313" key="2">
    <source>
        <dbReference type="Proteomes" id="UP000825886"/>
    </source>
</evidence>
<dbReference type="RefSeq" id="WP_222160707.1">
    <property type="nucleotide sequence ID" value="NZ_CP081864.1"/>
</dbReference>
<dbReference type="EMBL" id="CP081864">
    <property type="protein sequence ID" value="QZN97671.1"/>
    <property type="molecule type" value="Genomic_DNA"/>
</dbReference>
<evidence type="ECO:0000313" key="1">
    <source>
        <dbReference type="EMBL" id="QZN97671.1"/>
    </source>
</evidence>
<name>A0ABX9AUJ7_9ENTR</name>
<organism evidence="1 2">
    <name type="scientific">Symbiopectobacterium purcellii</name>
    <dbReference type="NCBI Taxonomy" id="2871826"/>
    <lineage>
        <taxon>Bacteria</taxon>
        <taxon>Pseudomonadati</taxon>
        <taxon>Pseudomonadota</taxon>
        <taxon>Gammaproteobacteria</taxon>
        <taxon>Enterobacterales</taxon>
        <taxon>Enterobacteriaceae</taxon>
    </lineage>
</organism>
<keyword evidence="2" id="KW-1185">Reference proteome</keyword>
<protein>
    <submittedName>
        <fullName evidence="1">Uncharacterized protein</fullName>
    </submittedName>
</protein>
<gene>
    <name evidence="1" type="ORF">K6K13_10350</name>
</gene>
<proteinExistence type="predicted"/>
<reference evidence="1 2" key="1">
    <citation type="submission" date="2021-08" db="EMBL/GenBank/DDBJ databases">
        <title>Culture and genomic analysis of Symbiopectobacterium purcellii sp. nov. gen. nov., isolated from the leafhopper Empoasca decipiens.</title>
        <authorList>
            <person name="Nadal-Jimenez P."/>
            <person name="Siozios S."/>
            <person name="Halliday N."/>
            <person name="Camara M."/>
            <person name="Hurst G.D.D."/>
        </authorList>
    </citation>
    <scope>NUCLEOTIDE SEQUENCE [LARGE SCALE GENOMIC DNA]</scope>
    <source>
        <strain evidence="1 2">SyEd1</strain>
    </source>
</reference>